<keyword evidence="2" id="KW-0812">Transmembrane</keyword>
<evidence type="ECO:0000256" key="2">
    <source>
        <dbReference type="SAM" id="Phobius"/>
    </source>
</evidence>
<feature type="compositionally biased region" description="Basic and acidic residues" evidence="1">
    <location>
        <begin position="1"/>
        <end position="19"/>
    </location>
</feature>
<organism evidence="3 4">
    <name type="scientific">Rhizobium fredii</name>
    <name type="common">Sinorhizobium fredii</name>
    <dbReference type="NCBI Taxonomy" id="380"/>
    <lineage>
        <taxon>Bacteria</taxon>
        <taxon>Pseudomonadati</taxon>
        <taxon>Pseudomonadota</taxon>
        <taxon>Alphaproteobacteria</taxon>
        <taxon>Hyphomicrobiales</taxon>
        <taxon>Rhizobiaceae</taxon>
        <taxon>Sinorhizobium/Ensifer group</taxon>
        <taxon>Sinorhizobium</taxon>
    </lineage>
</organism>
<accession>A0A2L0H778</accession>
<feature type="region of interest" description="Disordered" evidence="1">
    <location>
        <begin position="1"/>
        <end position="22"/>
    </location>
</feature>
<sequence>MENIGEHSYSRRSAAERKMNPTKAMTHSRYAFHVAQPTRRLPVNLVPHTIAIVAAFSFVSALIIGAI</sequence>
<dbReference type="Proteomes" id="UP000239340">
    <property type="component" value="Chromosome"/>
</dbReference>
<keyword evidence="2" id="KW-1133">Transmembrane helix</keyword>
<dbReference type="EMBL" id="CP024307">
    <property type="protein sequence ID" value="AUX77341.1"/>
    <property type="molecule type" value="Genomic_DNA"/>
</dbReference>
<protein>
    <submittedName>
        <fullName evidence="3">Uncharacterized protein</fullName>
    </submittedName>
</protein>
<reference evidence="3 4" key="1">
    <citation type="submission" date="2017-10" db="EMBL/GenBank/DDBJ databases">
        <title>Analysis of the genome sequences of Rhizobium populations associated to common bean (phaseolus vulgaris).</title>
        <authorList>
            <person name="Bustos P."/>
            <person name="Santamaria R.I."/>
            <person name="Miranda-Sanchez F."/>
            <person name="Perez-Carrascal O."/>
            <person name="Juarez S."/>
            <person name="Lozano L."/>
            <person name="Martinez-Flores I."/>
            <person name="Vinuesa P."/>
            <person name="Martinez-Romero E."/>
            <person name="Cevallos M.A."/>
            <person name="Romero D."/>
            <person name="Davila G."/>
            <person name="Gonzalez V."/>
        </authorList>
    </citation>
    <scope>NUCLEOTIDE SEQUENCE [LARGE SCALE GENOMIC DNA]</scope>
    <source>
        <strain evidence="3 4">NXT3</strain>
    </source>
</reference>
<keyword evidence="2" id="KW-0472">Membrane</keyword>
<name>A0A2L0H778_RHIFR</name>
<evidence type="ECO:0000256" key="1">
    <source>
        <dbReference type="SAM" id="MobiDB-lite"/>
    </source>
</evidence>
<evidence type="ECO:0000313" key="4">
    <source>
        <dbReference type="Proteomes" id="UP000239340"/>
    </source>
</evidence>
<gene>
    <name evidence="3" type="ORF">NXT3_CH02783</name>
</gene>
<dbReference type="AlphaFoldDB" id="A0A2L0H778"/>
<evidence type="ECO:0000313" key="3">
    <source>
        <dbReference type="EMBL" id="AUX77341.1"/>
    </source>
</evidence>
<proteinExistence type="predicted"/>
<feature type="transmembrane region" description="Helical" evidence="2">
    <location>
        <begin position="45"/>
        <end position="66"/>
    </location>
</feature>